<dbReference type="Gene3D" id="3.60.15.10">
    <property type="entry name" value="Ribonuclease Z/Hydroxyacylglutathione hydrolase-like"/>
    <property type="match status" value="1"/>
</dbReference>
<sequence length="591" mass="63587">MLRGRAGRRRRSNATGVLLSSLNDPQSGMSPPPPRGPSNGRSSLRIVPLGGLGEIGMNCMALEQGDDVVLVDCGVTFPTTDLGIDTYHPRFDYVIGHKDRVRAVVLTHGHEDHIGGLPYLLAHLDEDVPVYGPAHALELVKGRLAEHGYGDDEVELIPVAPRKTYEAGSFSFEPIRVTHSIVDAVALAFRTSAGIVVHTGDFKLDPTPPDGELTDEERLAELGDEGVSLLLSDSTNVDSPGRSTSELSVGHALEEIVTRAKTRVIIGMFASNVQRLSMLAKVAVATRRRLCLLGRSVQTHVRAAEIVGRLRFPSDLLVPPEHLGSMPRDRVLIIASGTQAERMSALVRLAAGTHPLLRLDPGDVVVLSSRIIPGNDRPVFEMMGDFLRMGIDLKTGLTDRGVHASGHAHREEQTRMIELCRPRSFVPVHGTLHHLVRHAALAREVGVSDVLVAENGEVVELGARAALAKAARVTVGKVATYAGDELPDEVIRERAQLGRSGVAMVSLVLDRRGSVAAPPRVVQRGVVDQEEGASEVMRAAALAVSRAITETDGRTRSSDEGVTEVVRLAARRVIEAKTGRRPIVVVALSRV</sequence>
<dbReference type="InterPro" id="IPR011108">
    <property type="entry name" value="RMMBL"/>
</dbReference>
<evidence type="ECO:0000313" key="10">
    <source>
        <dbReference type="EMBL" id="TKC97053.1"/>
    </source>
</evidence>
<dbReference type="PANTHER" id="PTHR43694:SF1">
    <property type="entry name" value="RIBONUCLEASE J"/>
    <property type="match status" value="1"/>
</dbReference>
<evidence type="ECO:0000256" key="2">
    <source>
        <dbReference type="ARBA" id="ARBA00022722"/>
    </source>
</evidence>
<dbReference type="EMBL" id="SSMQ01000084">
    <property type="protein sequence ID" value="TKC97053.1"/>
    <property type="molecule type" value="Genomic_DNA"/>
</dbReference>
<accession>A0A4V5PKX4</accession>
<dbReference type="Pfam" id="PF17770">
    <property type="entry name" value="RNase_J_C"/>
    <property type="match status" value="1"/>
</dbReference>
<gene>
    <name evidence="10" type="ORF">E8A74_44940</name>
</gene>
<dbReference type="GO" id="GO:0046872">
    <property type="term" value="F:metal ion binding"/>
    <property type="evidence" value="ECO:0007669"/>
    <property type="project" value="UniProtKB-KW"/>
</dbReference>
<dbReference type="Pfam" id="PF07521">
    <property type="entry name" value="RMMBL"/>
    <property type="match status" value="1"/>
</dbReference>
<keyword evidence="7" id="KW-0694">RNA-binding</keyword>
<dbReference type="InterPro" id="IPR055132">
    <property type="entry name" value="RNase_J_b_CASP"/>
</dbReference>
<dbReference type="InterPro" id="IPR041636">
    <property type="entry name" value="RNase_J_C"/>
</dbReference>
<dbReference type="AlphaFoldDB" id="A0A4V5PKX4"/>
<keyword evidence="11" id="KW-1185">Reference proteome</keyword>
<dbReference type="InterPro" id="IPR004613">
    <property type="entry name" value="RNase_J"/>
</dbReference>
<protein>
    <submittedName>
        <fullName evidence="10">Ribonuclease J</fullName>
    </submittedName>
</protein>
<dbReference type="InterPro" id="IPR042173">
    <property type="entry name" value="RNase_J_2"/>
</dbReference>
<proteinExistence type="predicted"/>
<evidence type="ECO:0000256" key="8">
    <source>
        <dbReference type="SAM" id="MobiDB-lite"/>
    </source>
</evidence>
<dbReference type="CDD" id="cd07714">
    <property type="entry name" value="RNaseJ_MBL-fold"/>
    <property type="match status" value="1"/>
</dbReference>
<feature type="region of interest" description="Disordered" evidence="8">
    <location>
        <begin position="1"/>
        <end position="43"/>
    </location>
</feature>
<keyword evidence="3" id="KW-0479">Metal-binding</keyword>
<reference evidence="10 11" key="1">
    <citation type="submission" date="2019-04" db="EMBL/GenBank/DDBJ databases">
        <authorList>
            <person name="Li Y."/>
            <person name="Wang J."/>
        </authorList>
    </citation>
    <scope>NUCLEOTIDE SEQUENCE [LARGE SCALE GENOMIC DNA]</scope>
    <source>
        <strain evidence="10 11">DSM 14668</strain>
    </source>
</reference>
<comment type="caution">
    <text evidence="10">The sequence shown here is derived from an EMBL/GenBank/DDBJ whole genome shotgun (WGS) entry which is preliminary data.</text>
</comment>
<dbReference type="Pfam" id="PF00753">
    <property type="entry name" value="Lactamase_B"/>
    <property type="match status" value="1"/>
</dbReference>
<evidence type="ECO:0000256" key="5">
    <source>
        <dbReference type="ARBA" id="ARBA00022833"/>
    </source>
</evidence>
<feature type="domain" description="Metallo-beta-lactamase" evidence="9">
    <location>
        <begin position="56"/>
        <end position="251"/>
    </location>
</feature>
<organism evidence="10 11">
    <name type="scientific">Polyangium fumosum</name>
    <dbReference type="NCBI Taxonomy" id="889272"/>
    <lineage>
        <taxon>Bacteria</taxon>
        <taxon>Pseudomonadati</taxon>
        <taxon>Myxococcota</taxon>
        <taxon>Polyangia</taxon>
        <taxon>Polyangiales</taxon>
        <taxon>Polyangiaceae</taxon>
        <taxon>Polyangium</taxon>
    </lineage>
</organism>
<evidence type="ECO:0000256" key="4">
    <source>
        <dbReference type="ARBA" id="ARBA00022801"/>
    </source>
</evidence>
<dbReference type="Gene3D" id="3.10.20.580">
    <property type="match status" value="1"/>
</dbReference>
<dbReference type="SMART" id="SM00849">
    <property type="entry name" value="Lactamase_B"/>
    <property type="match status" value="1"/>
</dbReference>
<dbReference type="Proteomes" id="UP000309215">
    <property type="component" value="Unassembled WGS sequence"/>
</dbReference>
<keyword evidence="4" id="KW-0378">Hydrolase</keyword>
<dbReference type="InterPro" id="IPR036866">
    <property type="entry name" value="RibonucZ/Hydroxyglut_hydro"/>
</dbReference>
<keyword evidence="1" id="KW-0963">Cytoplasm</keyword>
<dbReference type="GO" id="GO:0004527">
    <property type="term" value="F:exonuclease activity"/>
    <property type="evidence" value="ECO:0007669"/>
    <property type="project" value="UniProtKB-KW"/>
</dbReference>
<evidence type="ECO:0000313" key="11">
    <source>
        <dbReference type="Proteomes" id="UP000309215"/>
    </source>
</evidence>
<keyword evidence="6" id="KW-0269">Exonuclease</keyword>
<dbReference type="InterPro" id="IPR001279">
    <property type="entry name" value="Metallo-B-lactamas"/>
</dbReference>
<feature type="compositionally biased region" description="Polar residues" evidence="8">
    <location>
        <begin position="13"/>
        <end position="26"/>
    </location>
</feature>
<dbReference type="NCBIfam" id="TIGR00649">
    <property type="entry name" value="MG423"/>
    <property type="match status" value="1"/>
</dbReference>
<dbReference type="PANTHER" id="PTHR43694">
    <property type="entry name" value="RIBONUCLEASE J"/>
    <property type="match status" value="1"/>
</dbReference>
<dbReference type="GO" id="GO:0003723">
    <property type="term" value="F:RNA binding"/>
    <property type="evidence" value="ECO:0007669"/>
    <property type="project" value="UniProtKB-KW"/>
</dbReference>
<dbReference type="Gene3D" id="3.40.50.10710">
    <property type="entry name" value="Metallo-hydrolase/oxidoreductase"/>
    <property type="match status" value="1"/>
</dbReference>
<evidence type="ECO:0000256" key="6">
    <source>
        <dbReference type="ARBA" id="ARBA00022839"/>
    </source>
</evidence>
<evidence type="ECO:0000256" key="1">
    <source>
        <dbReference type="ARBA" id="ARBA00022490"/>
    </source>
</evidence>
<dbReference type="Pfam" id="PF22505">
    <property type="entry name" value="RNase_J_b_CASP"/>
    <property type="match status" value="1"/>
</dbReference>
<evidence type="ECO:0000256" key="7">
    <source>
        <dbReference type="ARBA" id="ARBA00022884"/>
    </source>
</evidence>
<dbReference type="OrthoDB" id="9770211at2"/>
<dbReference type="SUPFAM" id="SSF56281">
    <property type="entry name" value="Metallo-hydrolase/oxidoreductase"/>
    <property type="match status" value="1"/>
</dbReference>
<evidence type="ECO:0000256" key="3">
    <source>
        <dbReference type="ARBA" id="ARBA00022723"/>
    </source>
</evidence>
<feature type="compositionally biased region" description="Basic residues" evidence="8">
    <location>
        <begin position="1"/>
        <end position="12"/>
    </location>
</feature>
<keyword evidence="5" id="KW-0862">Zinc</keyword>
<evidence type="ECO:0000259" key="9">
    <source>
        <dbReference type="SMART" id="SM00849"/>
    </source>
</evidence>
<keyword evidence="2" id="KW-0540">Nuclease</keyword>
<name>A0A4V5PKX4_9BACT</name>